<keyword evidence="4" id="KW-0804">Transcription</keyword>
<evidence type="ECO:0000313" key="7">
    <source>
        <dbReference type="EMBL" id="TMU56731.1"/>
    </source>
</evidence>
<dbReference type="Gene3D" id="1.10.1740.10">
    <property type="match status" value="1"/>
</dbReference>
<sequence>MNKDLERTFLNALDESQEKLLRVCYSYANNTEEAKDLFQEVLVNIWRALPNFNGDSSLTTWMYRITLNVGLRYRSNLLRDKKRISEIGSFCIEQIGGHQEESGSRHKLELLRQCVRHLNEIDKAIITLYLEELPYKEIGAIMGLKENTIAVRVKRIKTKLLNCLNEKL</sequence>
<gene>
    <name evidence="7" type="ORF">FGG15_04075</name>
</gene>
<dbReference type="RefSeq" id="WP_138833483.1">
    <property type="nucleotide sequence ID" value="NZ_VCNI01000001.1"/>
</dbReference>
<dbReference type="InterPro" id="IPR013324">
    <property type="entry name" value="RNA_pol_sigma_r3/r4-like"/>
</dbReference>
<name>A0ABY2WP11_9FLAO</name>
<dbReference type="Pfam" id="PF08281">
    <property type="entry name" value="Sigma70_r4_2"/>
    <property type="match status" value="1"/>
</dbReference>
<dbReference type="PANTHER" id="PTHR43133:SF45">
    <property type="entry name" value="RNA POLYMERASE ECF-TYPE SIGMA FACTOR"/>
    <property type="match status" value="1"/>
</dbReference>
<proteinExistence type="inferred from homology"/>
<dbReference type="InterPro" id="IPR036388">
    <property type="entry name" value="WH-like_DNA-bd_sf"/>
</dbReference>
<reference evidence="7 8" key="1">
    <citation type="submission" date="2019-05" db="EMBL/GenBank/DDBJ databases">
        <title>Flagellimonas sp. AsT0115, sp. nov., isolated from a marine red algae, Asparagopsis taxiformis.</title>
        <authorList>
            <person name="Kim J."/>
            <person name="Jeong S.E."/>
            <person name="Jeon C.O."/>
        </authorList>
    </citation>
    <scope>NUCLEOTIDE SEQUENCE [LARGE SCALE GENOMIC DNA]</scope>
    <source>
        <strain evidence="7 8">AsT0115</strain>
    </source>
</reference>
<dbReference type="NCBIfam" id="TIGR02937">
    <property type="entry name" value="sigma70-ECF"/>
    <property type="match status" value="1"/>
</dbReference>
<evidence type="ECO:0000256" key="2">
    <source>
        <dbReference type="ARBA" id="ARBA00023015"/>
    </source>
</evidence>
<keyword evidence="3" id="KW-0731">Sigma factor</keyword>
<protein>
    <submittedName>
        <fullName evidence="7">RNA polymerase sigma factor</fullName>
    </submittedName>
</protein>
<keyword evidence="2" id="KW-0805">Transcription regulation</keyword>
<dbReference type="InterPro" id="IPR014284">
    <property type="entry name" value="RNA_pol_sigma-70_dom"/>
</dbReference>
<dbReference type="EMBL" id="VCNI01000001">
    <property type="protein sequence ID" value="TMU56731.1"/>
    <property type="molecule type" value="Genomic_DNA"/>
</dbReference>
<evidence type="ECO:0000259" key="5">
    <source>
        <dbReference type="Pfam" id="PF04542"/>
    </source>
</evidence>
<dbReference type="InterPro" id="IPR039425">
    <property type="entry name" value="RNA_pol_sigma-70-like"/>
</dbReference>
<evidence type="ECO:0000256" key="4">
    <source>
        <dbReference type="ARBA" id="ARBA00023163"/>
    </source>
</evidence>
<feature type="domain" description="RNA polymerase sigma factor 70 region 4 type 2" evidence="6">
    <location>
        <begin position="109"/>
        <end position="160"/>
    </location>
</feature>
<feature type="domain" description="RNA polymerase sigma-70 region 2" evidence="5">
    <location>
        <begin position="17"/>
        <end position="74"/>
    </location>
</feature>
<evidence type="ECO:0000259" key="6">
    <source>
        <dbReference type="Pfam" id="PF08281"/>
    </source>
</evidence>
<dbReference type="SUPFAM" id="SSF88659">
    <property type="entry name" value="Sigma3 and sigma4 domains of RNA polymerase sigma factors"/>
    <property type="match status" value="1"/>
</dbReference>
<keyword evidence="8" id="KW-1185">Reference proteome</keyword>
<comment type="similarity">
    <text evidence="1">Belongs to the sigma-70 factor family. ECF subfamily.</text>
</comment>
<accession>A0ABY2WP11</accession>
<organism evidence="7 8">
    <name type="scientific">Flagellimonas algicola</name>
    <dbReference type="NCBI Taxonomy" id="2583815"/>
    <lineage>
        <taxon>Bacteria</taxon>
        <taxon>Pseudomonadati</taxon>
        <taxon>Bacteroidota</taxon>
        <taxon>Flavobacteriia</taxon>
        <taxon>Flavobacteriales</taxon>
        <taxon>Flavobacteriaceae</taxon>
        <taxon>Flagellimonas</taxon>
    </lineage>
</organism>
<evidence type="ECO:0000256" key="1">
    <source>
        <dbReference type="ARBA" id="ARBA00010641"/>
    </source>
</evidence>
<dbReference type="SUPFAM" id="SSF88946">
    <property type="entry name" value="Sigma2 domain of RNA polymerase sigma factors"/>
    <property type="match status" value="1"/>
</dbReference>
<dbReference type="InterPro" id="IPR013249">
    <property type="entry name" value="RNA_pol_sigma70_r4_t2"/>
</dbReference>
<comment type="caution">
    <text evidence="7">The sequence shown here is derived from an EMBL/GenBank/DDBJ whole genome shotgun (WGS) entry which is preliminary data.</text>
</comment>
<evidence type="ECO:0000256" key="3">
    <source>
        <dbReference type="ARBA" id="ARBA00023082"/>
    </source>
</evidence>
<dbReference type="InterPro" id="IPR013325">
    <property type="entry name" value="RNA_pol_sigma_r2"/>
</dbReference>
<dbReference type="Gene3D" id="1.10.10.10">
    <property type="entry name" value="Winged helix-like DNA-binding domain superfamily/Winged helix DNA-binding domain"/>
    <property type="match status" value="1"/>
</dbReference>
<dbReference type="Pfam" id="PF04542">
    <property type="entry name" value="Sigma70_r2"/>
    <property type="match status" value="1"/>
</dbReference>
<evidence type="ECO:0000313" key="8">
    <source>
        <dbReference type="Proteomes" id="UP000751614"/>
    </source>
</evidence>
<dbReference type="InterPro" id="IPR007627">
    <property type="entry name" value="RNA_pol_sigma70_r2"/>
</dbReference>
<dbReference type="PANTHER" id="PTHR43133">
    <property type="entry name" value="RNA POLYMERASE ECF-TYPE SIGMA FACTO"/>
    <property type="match status" value="1"/>
</dbReference>
<dbReference type="Proteomes" id="UP000751614">
    <property type="component" value="Unassembled WGS sequence"/>
</dbReference>